<dbReference type="Gene3D" id="3.40.630.30">
    <property type="match status" value="1"/>
</dbReference>
<dbReference type="SUPFAM" id="SSF55729">
    <property type="entry name" value="Acyl-CoA N-acyltransferases (Nat)"/>
    <property type="match status" value="1"/>
</dbReference>
<dbReference type="RefSeq" id="WP_093989268.1">
    <property type="nucleotide sequence ID" value="NZ_FYDD01000004.1"/>
</dbReference>
<evidence type="ECO:0000313" key="4">
    <source>
        <dbReference type="EMBL" id="MBC8610762.1"/>
    </source>
</evidence>
<protein>
    <submittedName>
        <fullName evidence="4">GNAT family N-acetyltransferase</fullName>
    </submittedName>
</protein>
<proteinExistence type="predicted"/>
<dbReference type="Proteomes" id="UP000632659">
    <property type="component" value="Unassembled WGS sequence"/>
</dbReference>
<reference evidence="4" key="1">
    <citation type="submission" date="2020-08" db="EMBL/GenBank/DDBJ databases">
        <title>Genome public.</title>
        <authorList>
            <person name="Liu C."/>
            <person name="Sun Q."/>
        </authorList>
    </citation>
    <scope>NUCLEOTIDE SEQUENCE</scope>
    <source>
        <strain evidence="4">NSJ-15</strain>
    </source>
</reference>
<evidence type="ECO:0000259" key="3">
    <source>
        <dbReference type="PROSITE" id="PS51186"/>
    </source>
</evidence>
<keyword evidence="1" id="KW-0808">Transferase</keyword>
<evidence type="ECO:0000256" key="2">
    <source>
        <dbReference type="ARBA" id="ARBA00023315"/>
    </source>
</evidence>
<name>A0A8J6PB58_9FIRM</name>
<gene>
    <name evidence="4" type="ORF">H8702_06440</name>
</gene>
<feature type="domain" description="N-acetyltransferase" evidence="3">
    <location>
        <begin position="6"/>
        <end position="151"/>
    </location>
</feature>
<dbReference type="GO" id="GO:0016747">
    <property type="term" value="F:acyltransferase activity, transferring groups other than amino-acyl groups"/>
    <property type="evidence" value="ECO:0007669"/>
    <property type="project" value="InterPro"/>
</dbReference>
<keyword evidence="2" id="KW-0012">Acyltransferase</keyword>
<sequence>MKLQFIPVASANRDSILRLSPALGQESFLEPVADCLAEADKDRRWNPVGIYDGAQLVGFAMYGFFLEEYPPYGRLWMDRLLIDAAYQGKGYGKLALAGLLQRLAKEYPPQDIFLSVVPGNTAAASLYAQFGFIKTGEKDVHQEDVYRKRNG</sequence>
<dbReference type="AlphaFoldDB" id="A0A8J6PB58"/>
<dbReference type="OrthoDB" id="9127144at2"/>
<organism evidence="4 5">
    <name type="scientific">Massiliimalia timonensis</name>
    <dbReference type="NCBI Taxonomy" id="1987501"/>
    <lineage>
        <taxon>Bacteria</taxon>
        <taxon>Bacillati</taxon>
        <taxon>Bacillota</taxon>
        <taxon>Clostridia</taxon>
        <taxon>Eubacteriales</taxon>
        <taxon>Oscillospiraceae</taxon>
        <taxon>Massiliimalia</taxon>
    </lineage>
</organism>
<dbReference type="PANTHER" id="PTHR43420">
    <property type="entry name" value="ACETYLTRANSFERASE"/>
    <property type="match status" value="1"/>
</dbReference>
<dbReference type="Gene3D" id="1.10.287.900">
    <property type="entry name" value="The crystal structure of the spermine/spermidine acetyltransferase from enterococcus faecali"/>
    <property type="match status" value="1"/>
</dbReference>
<evidence type="ECO:0000313" key="5">
    <source>
        <dbReference type="Proteomes" id="UP000632659"/>
    </source>
</evidence>
<dbReference type="EMBL" id="JACRTL010000003">
    <property type="protein sequence ID" value="MBC8610762.1"/>
    <property type="molecule type" value="Genomic_DNA"/>
</dbReference>
<dbReference type="InterPro" id="IPR000182">
    <property type="entry name" value="GNAT_dom"/>
</dbReference>
<dbReference type="CDD" id="cd04301">
    <property type="entry name" value="NAT_SF"/>
    <property type="match status" value="1"/>
</dbReference>
<accession>A0A8J6PB58</accession>
<dbReference type="InterPro" id="IPR050680">
    <property type="entry name" value="YpeA/RimI_acetyltransf"/>
</dbReference>
<keyword evidence="5" id="KW-1185">Reference proteome</keyword>
<dbReference type="InterPro" id="IPR027455">
    <property type="entry name" value="Sper_AcTfrase_N"/>
</dbReference>
<evidence type="ECO:0000256" key="1">
    <source>
        <dbReference type="ARBA" id="ARBA00022679"/>
    </source>
</evidence>
<comment type="caution">
    <text evidence="4">The sequence shown here is derived from an EMBL/GenBank/DDBJ whole genome shotgun (WGS) entry which is preliminary data.</text>
</comment>
<dbReference type="InterPro" id="IPR016181">
    <property type="entry name" value="Acyl_CoA_acyltransferase"/>
</dbReference>
<dbReference type="Pfam" id="PF00583">
    <property type="entry name" value="Acetyltransf_1"/>
    <property type="match status" value="1"/>
</dbReference>
<dbReference type="PROSITE" id="PS51186">
    <property type="entry name" value="GNAT"/>
    <property type="match status" value="1"/>
</dbReference>